<dbReference type="InterPro" id="IPR000086">
    <property type="entry name" value="NUDIX_hydrolase_dom"/>
</dbReference>
<accession>A0ABW5RZD6</accession>
<gene>
    <name evidence="4" type="ORF">ACFSUE_04035</name>
</gene>
<keyword evidence="5" id="KW-1185">Reference proteome</keyword>
<feature type="domain" description="Nudix hydrolase" evidence="3">
    <location>
        <begin position="2"/>
        <end position="84"/>
    </location>
</feature>
<dbReference type="PANTHER" id="PTHR43046:SF2">
    <property type="entry name" value="8-OXO-DGTP DIPHOSPHATASE-RELATED"/>
    <property type="match status" value="1"/>
</dbReference>
<reference evidence="5" key="1">
    <citation type="journal article" date="2019" name="Int. J. Syst. Evol. Microbiol.">
        <title>The Global Catalogue of Microorganisms (GCM) 10K type strain sequencing project: providing services to taxonomists for standard genome sequencing and annotation.</title>
        <authorList>
            <consortium name="The Broad Institute Genomics Platform"/>
            <consortium name="The Broad Institute Genome Sequencing Center for Infectious Disease"/>
            <person name="Wu L."/>
            <person name="Ma J."/>
        </authorList>
    </citation>
    <scope>NUCLEOTIDE SEQUENCE [LARGE SCALE GENOMIC DNA]</scope>
    <source>
        <strain evidence="5">TISTR 2466</strain>
    </source>
</reference>
<comment type="caution">
    <text evidence="4">The sequence shown here is derived from an EMBL/GenBank/DDBJ whole genome shotgun (WGS) entry which is preliminary data.</text>
</comment>
<dbReference type="PANTHER" id="PTHR43046">
    <property type="entry name" value="GDP-MANNOSE MANNOSYL HYDROLASE"/>
    <property type="match status" value="1"/>
</dbReference>
<dbReference type="SUPFAM" id="SSF55811">
    <property type="entry name" value="Nudix"/>
    <property type="match status" value="1"/>
</dbReference>
<comment type="cofactor">
    <cofactor evidence="1">
        <name>Mg(2+)</name>
        <dbReference type="ChEBI" id="CHEBI:18420"/>
    </cofactor>
</comment>
<evidence type="ECO:0000256" key="2">
    <source>
        <dbReference type="ARBA" id="ARBA00022801"/>
    </source>
</evidence>
<dbReference type="Pfam" id="PF00293">
    <property type="entry name" value="NUDIX"/>
    <property type="match status" value="1"/>
</dbReference>
<keyword evidence="2" id="KW-0378">Hydrolase</keyword>
<dbReference type="Gene3D" id="3.90.79.10">
    <property type="entry name" value="Nucleoside Triphosphate Pyrophosphohydrolase"/>
    <property type="match status" value="1"/>
</dbReference>
<evidence type="ECO:0000256" key="1">
    <source>
        <dbReference type="ARBA" id="ARBA00001946"/>
    </source>
</evidence>
<dbReference type="EMBL" id="JBHUMQ010000010">
    <property type="protein sequence ID" value="MFD2692801.1"/>
    <property type="molecule type" value="Genomic_DNA"/>
</dbReference>
<dbReference type="RefSeq" id="WP_253062926.1">
    <property type="nucleotide sequence ID" value="NZ_JAMXWM010000016.1"/>
</dbReference>
<proteinExistence type="predicted"/>
<evidence type="ECO:0000313" key="5">
    <source>
        <dbReference type="Proteomes" id="UP001597399"/>
    </source>
</evidence>
<sequence>MEIGETAEETASREICEETGLSVCGLRLFQVYSGVKTPSVAENGDQYYPVTIAYEAGSIEGEWHIDKTESERFEFRTQKDLPNFILKNQKRILDDYFARQNHE</sequence>
<dbReference type="Proteomes" id="UP001597399">
    <property type="component" value="Unassembled WGS sequence"/>
</dbReference>
<evidence type="ECO:0000313" key="4">
    <source>
        <dbReference type="EMBL" id="MFD2692801.1"/>
    </source>
</evidence>
<name>A0ABW5RZD6_9BACL</name>
<protein>
    <submittedName>
        <fullName evidence="4">NUDIX domain-containing protein</fullName>
    </submittedName>
</protein>
<evidence type="ECO:0000259" key="3">
    <source>
        <dbReference type="Pfam" id="PF00293"/>
    </source>
</evidence>
<dbReference type="InterPro" id="IPR015797">
    <property type="entry name" value="NUDIX_hydrolase-like_dom_sf"/>
</dbReference>
<organism evidence="4 5">
    <name type="scientific">Sporolactobacillus shoreicorticis</name>
    <dbReference type="NCBI Taxonomy" id="1923877"/>
    <lineage>
        <taxon>Bacteria</taxon>
        <taxon>Bacillati</taxon>
        <taxon>Bacillota</taxon>
        <taxon>Bacilli</taxon>
        <taxon>Bacillales</taxon>
        <taxon>Sporolactobacillaceae</taxon>
        <taxon>Sporolactobacillus</taxon>
    </lineage>
</organism>